<feature type="compositionally biased region" description="Basic and acidic residues" evidence="8">
    <location>
        <begin position="8"/>
        <end position="22"/>
    </location>
</feature>
<evidence type="ECO:0000256" key="1">
    <source>
        <dbReference type="ARBA" id="ARBA00004651"/>
    </source>
</evidence>
<comment type="subcellular location">
    <subcellularLocation>
        <location evidence="1 7">Cell membrane</location>
        <topology evidence="1 7">Multi-pass membrane protein</topology>
    </subcellularLocation>
</comment>
<sequence length="305" mass="33620">MSATTTLREVRPRAAKASAEDERRLPRRTRAFVTAGLVLFLIYSVAPVWWLIVNATKDSRDLLLTNGLWFAEFNLFENLGQIFAYQDGVFLRWTANSLLFAFVGGGIGTLVALMAGYGLARFSFRGRGVLTGLVVGSFLIPYSMLTLPLYLLFSSMGITNTLWAVLIPTVINPFSVYLAKVYVESSIPVELLEAARLDGAGEARIFFSIVARMLPTAGATIFLLAFVASWNGFFLPITMLQDSENWTMTLGLYNWLRQSQVSNASTIDFTSIVVTGSLLSVIPLAAVMLLLQRFWRTGVSLGALK</sequence>
<dbReference type="RefSeq" id="WP_345438560.1">
    <property type="nucleotide sequence ID" value="NZ_BAABKO010000003.1"/>
</dbReference>
<reference evidence="11" key="1">
    <citation type="journal article" date="2019" name="Int. J. Syst. Evol. Microbiol.">
        <title>The Global Catalogue of Microorganisms (GCM) 10K type strain sequencing project: providing services to taxonomists for standard genome sequencing and annotation.</title>
        <authorList>
            <consortium name="The Broad Institute Genomics Platform"/>
            <consortium name="The Broad Institute Genome Sequencing Center for Infectious Disease"/>
            <person name="Wu L."/>
            <person name="Ma J."/>
        </authorList>
    </citation>
    <scope>NUCLEOTIDE SEQUENCE [LARGE SCALE GENOMIC DNA]</scope>
    <source>
        <strain evidence="11">JCM 18537</strain>
    </source>
</reference>
<dbReference type="PANTHER" id="PTHR43744:SF12">
    <property type="entry name" value="ABC TRANSPORTER PERMEASE PROTEIN MG189-RELATED"/>
    <property type="match status" value="1"/>
</dbReference>
<feature type="transmembrane region" description="Helical" evidence="7">
    <location>
        <begin position="98"/>
        <end position="117"/>
    </location>
</feature>
<keyword evidence="3" id="KW-1003">Cell membrane</keyword>
<proteinExistence type="inferred from homology"/>
<keyword evidence="2 7" id="KW-0813">Transport</keyword>
<keyword evidence="6 7" id="KW-0472">Membrane</keyword>
<evidence type="ECO:0000256" key="3">
    <source>
        <dbReference type="ARBA" id="ARBA00022475"/>
    </source>
</evidence>
<organism evidence="10 11">
    <name type="scientific">Microbacterium gilvum</name>
    <dbReference type="NCBI Taxonomy" id="1336204"/>
    <lineage>
        <taxon>Bacteria</taxon>
        <taxon>Bacillati</taxon>
        <taxon>Actinomycetota</taxon>
        <taxon>Actinomycetes</taxon>
        <taxon>Micrococcales</taxon>
        <taxon>Microbacteriaceae</taxon>
        <taxon>Microbacterium</taxon>
    </lineage>
</organism>
<accession>A0ABP9A6Y0</accession>
<keyword evidence="5 7" id="KW-1133">Transmembrane helix</keyword>
<feature type="transmembrane region" description="Helical" evidence="7">
    <location>
        <begin position="204"/>
        <end position="230"/>
    </location>
</feature>
<evidence type="ECO:0000256" key="5">
    <source>
        <dbReference type="ARBA" id="ARBA00022989"/>
    </source>
</evidence>
<evidence type="ECO:0000313" key="10">
    <source>
        <dbReference type="EMBL" id="GAA4775074.1"/>
    </source>
</evidence>
<keyword evidence="4 7" id="KW-0812">Transmembrane</keyword>
<evidence type="ECO:0000256" key="2">
    <source>
        <dbReference type="ARBA" id="ARBA00022448"/>
    </source>
</evidence>
<dbReference type="EMBL" id="BAABKO010000003">
    <property type="protein sequence ID" value="GAA4775074.1"/>
    <property type="molecule type" value="Genomic_DNA"/>
</dbReference>
<evidence type="ECO:0000313" key="11">
    <source>
        <dbReference type="Proteomes" id="UP001501645"/>
    </source>
</evidence>
<dbReference type="InterPro" id="IPR035906">
    <property type="entry name" value="MetI-like_sf"/>
</dbReference>
<feature type="transmembrane region" description="Helical" evidence="7">
    <location>
        <begin position="129"/>
        <end position="150"/>
    </location>
</feature>
<evidence type="ECO:0000259" key="9">
    <source>
        <dbReference type="PROSITE" id="PS50928"/>
    </source>
</evidence>
<protein>
    <submittedName>
        <fullName evidence="10">Carbohydrate ABC transporter permease</fullName>
    </submittedName>
</protein>
<dbReference type="PANTHER" id="PTHR43744">
    <property type="entry name" value="ABC TRANSPORTER PERMEASE PROTEIN MG189-RELATED-RELATED"/>
    <property type="match status" value="1"/>
</dbReference>
<dbReference type="Proteomes" id="UP001501645">
    <property type="component" value="Unassembled WGS sequence"/>
</dbReference>
<feature type="region of interest" description="Disordered" evidence="8">
    <location>
        <begin position="1"/>
        <end position="22"/>
    </location>
</feature>
<evidence type="ECO:0000256" key="4">
    <source>
        <dbReference type="ARBA" id="ARBA00022692"/>
    </source>
</evidence>
<dbReference type="SUPFAM" id="SSF161098">
    <property type="entry name" value="MetI-like"/>
    <property type="match status" value="1"/>
</dbReference>
<evidence type="ECO:0000256" key="8">
    <source>
        <dbReference type="SAM" id="MobiDB-lite"/>
    </source>
</evidence>
<dbReference type="PROSITE" id="PS50928">
    <property type="entry name" value="ABC_TM1"/>
    <property type="match status" value="1"/>
</dbReference>
<dbReference type="InterPro" id="IPR000515">
    <property type="entry name" value="MetI-like"/>
</dbReference>
<dbReference type="Gene3D" id="1.10.3720.10">
    <property type="entry name" value="MetI-like"/>
    <property type="match status" value="1"/>
</dbReference>
<feature type="transmembrane region" description="Helical" evidence="7">
    <location>
        <begin position="162"/>
        <end position="183"/>
    </location>
</feature>
<gene>
    <name evidence="10" type="ORF">GCM10023351_19390</name>
</gene>
<comment type="similarity">
    <text evidence="7">Belongs to the binding-protein-dependent transport system permease family.</text>
</comment>
<dbReference type="Pfam" id="PF00528">
    <property type="entry name" value="BPD_transp_1"/>
    <property type="match status" value="1"/>
</dbReference>
<feature type="transmembrane region" description="Helical" evidence="7">
    <location>
        <begin position="31"/>
        <end position="52"/>
    </location>
</feature>
<evidence type="ECO:0000256" key="6">
    <source>
        <dbReference type="ARBA" id="ARBA00023136"/>
    </source>
</evidence>
<comment type="caution">
    <text evidence="10">The sequence shown here is derived from an EMBL/GenBank/DDBJ whole genome shotgun (WGS) entry which is preliminary data.</text>
</comment>
<keyword evidence="11" id="KW-1185">Reference proteome</keyword>
<name>A0ABP9A6Y0_9MICO</name>
<feature type="domain" description="ABC transmembrane type-1" evidence="9">
    <location>
        <begin position="94"/>
        <end position="291"/>
    </location>
</feature>
<feature type="transmembrane region" description="Helical" evidence="7">
    <location>
        <begin position="269"/>
        <end position="291"/>
    </location>
</feature>
<evidence type="ECO:0000256" key="7">
    <source>
        <dbReference type="RuleBase" id="RU363032"/>
    </source>
</evidence>
<dbReference type="CDD" id="cd06261">
    <property type="entry name" value="TM_PBP2"/>
    <property type="match status" value="1"/>
</dbReference>